<keyword evidence="2" id="KW-0288">FMN</keyword>
<dbReference type="InterPro" id="IPR035965">
    <property type="entry name" value="PAS-like_dom_sf"/>
</dbReference>
<keyword evidence="3" id="KW-0157">Chromophore</keyword>
<dbReference type="PANTHER" id="PTHR47429">
    <property type="entry name" value="PROTEIN TWIN LOV 1"/>
    <property type="match status" value="1"/>
</dbReference>
<comment type="caution">
    <text evidence="5">The sequence shown here is derived from an EMBL/GenBank/DDBJ whole genome shotgun (WGS) entry which is preliminary data.</text>
</comment>
<dbReference type="NCBIfam" id="TIGR00229">
    <property type="entry name" value="sensory_box"/>
    <property type="match status" value="1"/>
</dbReference>
<dbReference type="PANTHER" id="PTHR47429:SF2">
    <property type="entry name" value="PROTEIN TWIN LOV 1"/>
    <property type="match status" value="1"/>
</dbReference>
<dbReference type="Gene3D" id="3.30.450.20">
    <property type="entry name" value="PAS domain"/>
    <property type="match status" value="1"/>
</dbReference>
<dbReference type="EMBL" id="VNIK02000002">
    <property type="protein sequence ID" value="KAB5490841.1"/>
    <property type="molecule type" value="Genomic_DNA"/>
</dbReference>
<accession>A0A5N5ITT6</accession>
<dbReference type="SUPFAM" id="SSF55785">
    <property type="entry name" value="PYP-like sensor domain (PAS domain)"/>
    <property type="match status" value="1"/>
</dbReference>
<name>A0A5N5ITT6_9FLAO</name>
<dbReference type="Proteomes" id="UP000319204">
    <property type="component" value="Unassembled WGS sequence"/>
</dbReference>
<keyword evidence="6" id="KW-1185">Reference proteome</keyword>
<organism evidence="5 6">
    <name type="scientific">Flagellimonas hadalis</name>
    <dbReference type="NCBI Taxonomy" id="2597517"/>
    <lineage>
        <taxon>Bacteria</taxon>
        <taxon>Pseudomonadati</taxon>
        <taxon>Bacteroidota</taxon>
        <taxon>Flavobacteriia</taxon>
        <taxon>Flavobacteriales</taxon>
        <taxon>Flavobacteriaceae</taxon>
        <taxon>Flagellimonas</taxon>
    </lineage>
</organism>
<evidence type="ECO:0000313" key="5">
    <source>
        <dbReference type="EMBL" id="KAB5490841.1"/>
    </source>
</evidence>
<dbReference type="InterPro" id="IPR000014">
    <property type="entry name" value="PAS"/>
</dbReference>
<evidence type="ECO:0000256" key="3">
    <source>
        <dbReference type="ARBA" id="ARBA00022991"/>
    </source>
</evidence>
<proteinExistence type="predicted"/>
<gene>
    <name evidence="5" type="ORF">FOT42_005260</name>
</gene>
<dbReference type="AlphaFoldDB" id="A0A5N5ITT6"/>
<dbReference type="CDD" id="cd00130">
    <property type="entry name" value="PAS"/>
    <property type="match status" value="1"/>
</dbReference>
<dbReference type="Pfam" id="PF13426">
    <property type="entry name" value="PAS_9"/>
    <property type="match status" value="1"/>
</dbReference>
<protein>
    <submittedName>
        <fullName evidence="5">PAS domain-containing protein</fullName>
    </submittedName>
</protein>
<evidence type="ECO:0000256" key="1">
    <source>
        <dbReference type="ARBA" id="ARBA00022630"/>
    </source>
</evidence>
<dbReference type="OrthoDB" id="5760647at2"/>
<keyword evidence="1" id="KW-0285">Flavoprotein</keyword>
<sequence>MKVEGKKFISPLLCFDFYAEHYHKLIKQFRKDTDLSQLRSILKNGVVERDVENLIQLETYDAMVITDPYKNIVWVSDGFQEMTGYSKSFAIGKSPHFLQGVQTSESTKQKIREQLKTEHTFTGSVLNYRKNGEPYLCQIKIVPIYDSKRMLVNFLALEKELLAA</sequence>
<evidence type="ECO:0000313" key="6">
    <source>
        <dbReference type="Proteomes" id="UP000319204"/>
    </source>
</evidence>
<evidence type="ECO:0000256" key="2">
    <source>
        <dbReference type="ARBA" id="ARBA00022643"/>
    </source>
</evidence>
<dbReference type="RefSeq" id="WP_151889532.1">
    <property type="nucleotide sequence ID" value="NZ_VNIK02000002.1"/>
</dbReference>
<dbReference type="PROSITE" id="PS50112">
    <property type="entry name" value="PAS"/>
    <property type="match status" value="1"/>
</dbReference>
<reference evidence="5" key="1">
    <citation type="submission" date="2019-10" db="EMBL/GenBank/DDBJ databases">
        <title>Muricauda hadale sp. nov., a piezophilic bacterium isolated from hadopelagic water of the Mariana Trench.</title>
        <authorList>
            <person name="Wei Y."/>
        </authorList>
    </citation>
    <scope>NUCLEOTIDE SEQUENCE [LARGE SCALE GENOMIC DNA]</scope>
    <source>
        <strain evidence="5">MT-229</strain>
    </source>
</reference>
<feature type="domain" description="PAS" evidence="4">
    <location>
        <begin position="47"/>
        <end position="94"/>
    </location>
</feature>
<evidence type="ECO:0000259" key="4">
    <source>
        <dbReference type="PROSITE" id="PS50112"/>
    </source>
</evidence>